<dbReference type="PRINTS" id="PR00070">
    <property type="entry name" value="DHFR"/>
</dbReference>
<dbReference type="InterPro" id="IPR024072">
    <property type="entry name" value="DHFR-like_dom_sf"/>
</dbReference>
<dbReference type="PANTHER" id="PTHR48069:SF3">
    <property type="entry name" value="DIHYDROFOLATE REDUCTASE"/>
    <property type="match status" value="1"/>
</dbReference>
<dbReference type="PANTHER" id="PTHR48069">
    <property type="entry name" value="DIHYDROFOLATE REDUCTASE"/>
    <property type="match status" value="1"/>
</dbReference>
<organism evidence="10 11">
    <name type="scientific">Prevotella pectinovora</name>
    <dbReference type="NCBI Taxonomy" id="1602169"/>
    <lineage>
        <taxon>Bacteria</taxon>
        <taxon>Pseudomonadati</taxon>
        <taxon>Bacteroidota</taxon>
        <taxon>Bacteroidia</taxon>
        <taxon>Bacteroidales</taxon>
        <taxon>Prevotellaceae</taxon>
        <taxon>Prevotella</taxon>
    </lineage>
</organism>
<keyword evidence="10" id="KW-0808">Transferase</keyword>
<comment type="function">
    <text evidence="7 8">Key enzyme in folate metabolism. Catalyzes an essential reaction for de novo glycine and purine synthesis, and for DNA precursor synthesis.</text>
</comment>
<dbReference type="CDD" id="cd00209">
    <property type="entry name" value="DHFR"/>
    <property type="match status" value="1"/>
</dbReference>
<keyword evidence="10" id="KW-0418">Kinase</keyword>
<proteinExistence type="inferred from homology"/>
<accession>A0A0D0IXN2</accession>
<evidence type="ECO:0000259" key="9">
    <source>
        <dbReference type="PROSITE" id="PS51330"/>
    </source>
</evidence>
<keyword evidence="6 8" id="KW-0560">Oxidoreductase</keyword>
<evidence type="ECO:0000256" key="7">
    <source>
        <dbReference type="ARBA" id="ARBA00025067"/>
    </source>
</evidence>
<dbReference type="GO" id="GO:0006730">
    <property type="term" value="P:one-carbon metabolic process"/>
    <property type="evidence" value="ECO:0007669"/>
    <property type="project" value="UniProtKB-KW"/>
</dbReference>
<dbReference type="GO" id="GO:0046655">
    <property type="term" value="P:folic acid metabolic process"/>
    <property type="evidence" value="ECO:0007669"/>
    <property type="project" value="TreeGrafter"/>
</dbReference>
<dbReference type="EMBL" id="JXQK01000080">
    <property type="protein sequence ID" value="KIP60515.1"/>
    <property type="molecule type" value="Genomic_DNA"/>
</dbReference>
<dbReference type="GO" id="GO:0070401">
    <property type="term" value="F:NADP+ binding"/>
    <property type="evidence" value="ECO:0007669"/>
    <property type="project" value="UniProtKB-ARBA"/>
</dbReference>
<comment type="catalytic activity">
    <reaction evidence="8">
        <text>(6S)-5,6,7,8-tetrahydrofolate + NADP(+) = 7,8-dihydrofolate + NADPH + H(+)</text>
        <dbReference type="Rhea" id="RHEA:15009"/>
        <dbReference type="ChEBI" id="CHEBI:15378"/>
        <dbReference type="ChEBI" id="CHEBI:57451"/>
        <dbReference type="ChEBI" id="CHEBI:57453"/>
        <dbReference type="ChEBI" id="CHEBI:57783"/>
        <dbReference type="ChEBI" id="CHEBI:58349"/>
        <dbReference type="EC" id="1.5.1.3"/>
    </reaction>
</comment>
<dbReference type="GO" id="GO:0046452">
    <property type="term" value="P:dihydrofolate metabolic process"/>
    <property type="evidence" value="ECO:0007669"/>
    <property type="project" value="TreeGrafter"/>
</dbReference>
<evidence type="ECO:0000256" key="6">
    <source>
        <dbReference type="ARBA" id="ARBA00023002"/>
    </source>
</evidence>
<sequence length="159" mass="17933">MRINIIAAVDRNRAIGKENKLLYWLPNDLKRFKLLTTGHTIVMGRKTFESLPKGALPNRRNVVVSRSVAELPGCDVYPSIDEALKSCSAQEDVYIIGGESVYRQALPFADRLCLTEIEAETEGADAFFPDYSSWHEAAREAHSADDRHSHDYAFVDYVK</sequence>
<dbReference type="InterPro" id="IPR001796">
    <property type="entry name" value="DHFR_dom"/>
</dbReference>
<comment type="pathway">
    <text evidence="1 8">Cofactor biosynthesis; tetrahydrofolate biosynthesis; 5,6,7,8-tetrahydrofolate from 7,8-dihydrofolate: step 1/1.</text>
</comment>
<dbReference type="EC" id="1.5.1.3" evidence="3 8"/>
<dbReference type="PIRSF" id="PIRSF000194">
    <property type="entry name" value="DHFR"/>
    <property type="match status" value="1"/>
</dbReference>
<gene>
    <name evidence="10" type="ORF">ST44_10950</name>
</gene>
<evidence type="ECO:0000256" key="1">
    <source>
        <dbReference type="ARBA" id="ARBA00004903"/>
    </source>
</evidence>
<keyword evidence="5 8" id="KW-0521">NADP</keyword>
<evidence type="ECO:0000256" key="8">
    <source>
        <dbReference type="PIRNR" id="PIRNR000194"/>
    </source>
</evidence>
<dbReference type="Gene3D" id="3.40.430.10">
    <property type="entry name" value="Dihydrofolate Reductase, subunit A"/>
    <property type="match status" value="1"/>
</dbReference>
<dbReference type="Proteomes" id="UP000032046">
    <property type="component" value="Unassembled WGS sequence"/>
</dbReference>
<evidence type="ECO:0000256" key="2">
    <source>
        <dbReference type="ARBA" id="ARBA00009539"/>
    </source>
</evidence>
<evidence type="ECO:0000256" key="5">
    <source>
        <dbReference type="ARBA" id="ARBA00022857"/>
    </source>
</evidence>
<feature type="domain" description="DHFR" evidence="9">
    <location>
        <begin position="2"/>
        <end position="159"/>
    </location>
</feature>
<keyword evidence="4 8" id="KW-0554">One-carbon metabolism</keyword>
<evidence type="ECO:0000313" key="10">
    <source>
        <dbReference type="EMBL" id="KIP60515.1"/>
    </source>
</evidence>
<protein>
    <recommendedName>
        <fullName evidence="3 8">Dihydrofolate reductase</fullName>
        <ecNumber evidence="3 8">1.5.1.3</ecNumber>
    </recommendedName>
</protein>
<dbReference type="Pfam" id="PF00186">
    <property type="entry name" value="DHFR_1"/>
    <property type="match status" value="1"/>
</dbReference>
<evidence type="ECO:0000256" key="3">
    <source>
        <dbReference type="ARBA" id="ARBA00012856"/>
    </source>
</evidence>
<dbReference type="InterPro" id="IPR012259">
    <property type="entry name" value="DHFR"/>
</dbReference>
<dbReference type="GO" id="GO:0004146">
    <property type="term" value="F:dihydrofolate reductase activity"/>
    <property type="evidence" value="ECO:0007669"/>
    <property type="project" value="UniProtKB-EC"/>
</dbReference>
<keyword evidence="11" id="KW-1185">Reference proteome</keyword>
<dbReference type="FunFam" id="3.40.430.10:FF:000001">
    <property type="entry name" value="Dihydrofolate reductase"/>
    <property type="match status" value="1"/>
</dbReference>
<dbReference type="GO" id="GO:0046654">
    <property type="term" value="P:tetrahydrofolate biosynthetic process"/>
    <property type="evidence" value="ECO:0007669"/>
    <property type="project" value="UniProtKB-UniPathway"/>
</dbReference>
<evidence type="ECO:0000256" key="4">
    <source>
        <dbReference type="ARBA" id="ARBA00022563"/>
    </source>
</evidence>
<dbReference type="GO" id="GO:0005829">
    <property type="term" value="C:cytosol"/>
    <property type="evidence" value="ECO:0007669"/>
    <property type="project" value="TreeGrafter"/>
</dbReference>
<dbReference type="GeneID" id="93484186"/>
<evidence type="ECO:0000313" key="11">
    <source>
        <dbReference type="Proteomes" id="UP000032046"/>
    </source>
</evidence>
<dbReference type="AlphaFoldDB" id="A0A0D0IXN2"/>
<reference evidence="10 11" key="1">
    <citation type="submission" date="2015-01" db="EMBL/GenBank/DDBJ databases">
        <title>Comparative genomics of non-oral Prevotella species.</title>
        <authorList>
            <person name="Accetto T."/>
            <person name="Nograsek B."/>
            <person name="Avgustin G."/>
        </authorList>
    </citation>
    <scope>NUCLEOTIDE SEQUENCE [LARGE SCALE GENOMIC DNA]</scope>
    <source>
        <strain evidence="10 11">P5-119</strain>
    </source>
</reference>
<comment type="caution">
    <text evidence="10">The sequence shown here is derived from an EMBL/GenBank/DDBJ whole genome shotgun (WGS) entry which is preliminary data.</text>
</comment>
<dbReference type="UniPathway" id="UPA00077">
    <property type="reaction ID" value="UER00158"/>
</dbReference>
<dbReference type="SUPFAM" id="SSF53597">
    <property type="entry name" value="Dihydrofolate reductase-like"/>
    <property type="match status" value="1"/>
</dbReference>
<name>A0A0D0IXN2_9BACT</name>
<comment type="similarity">
    <text evidence="2 8">Belongs to the dihydrofolate reductase family.</text>
</comment>
<dbReference type="STRING" id="1602171.ST44_10950"/>
<dbReference type="RefSeq" id="WP_022317550.1">
    <property type="nucleotide sequence ID" value="NZ_JAXESS010000024.1"/>
</dbReference>
<dbReference type="GO" id="GO:0016301">
    <property type="term" value="F:kinase activity"/>
    <property type="evidence" value="ECO:0007669"/>
    <property type="project" value="UniProtKB-KW"/>
</dbReference>
<dbReference type="PROSITE" id="PS51330">
    <property type="entry name" value="DHFR_2"/>
    <property type="match status" value="1"/>
</dbReference>